<reference evidence="2 3" key="1">
    <citation type="submission" date="2012-09" db="EMBL/GenBank/DDBJ databases">
        <title>Genome Sequence of alkane-degrading Bacterium Alcanivorax venustensis ISO4.</title>
        <authorList>
            <person name="Lai Q."/>
            <person name="Shao Z."/>
        </authorList>
    </citation>
    <scope>NUCLEOTIDE SEQUENCE [LARGE SCALE GENOMIC DNA]</scope>
    <source>
        <strain evidence="2 3">ISO4</strain>
    </source>
</reference>
<gene>
    <name evidence="2" type="ORF">ISO4_02026</name>
</gene>
<evidence type="ECO:0000256" key="1">
    <source>
        <dbReference type="ARBA" id="ARBA00022801"/>
    </source>
</evidence>
<dbReference type="RefSeq" id="WP_255442489.1">
    <property type="nucleotide sequence ID" value="NZ_ARXR01000016.1"/>
</dbReference>
<dbReference type="Gene3D" id="3.75.10.10">
    <property type="entry name" value="L-arginine/glycine Amidinotransferase, Chain A"/>
    <property type="match status" value="1"/>
</dbReference>
<protein>
    <submittedName>
        <fullName evidence="2">Peptidyl-arginine deiminase family protein</fullName>
    </submittedName>
</protein>
<sequence>MTDHRHTERRLLPEWHPQWGILLAWPDEHTDWAGRLSPARDTYLALIKALLDHEAVLLVCRDSEAAETARTLIDDSGADSRRLRIRIADYNDTWARDFGPIAVQENGAPVLLDFRFTGWGGKFEAALDDRLNRALPWRVTLHTQDLVLEGGAIDTDGHGHLLTTRACLRNPNRNPALDEATLESRLRESLGVDTIWWLDHGHLEGDDTDAHVDTLARFVNATTLAYVHCDDPDDSHYPALSAMAAQLRELAGREGLDLVPLPMARAQYSDDGERLPATYANFLITNRKILVPLYDCDTDDAALKAFAAVAGERQVQGIPCRPLIEQGGSLHCITMQLPEGVLA</sequence>
<dbReference type="PANTHER" id="PTHR31377:SF0">
    <property type="entry name" value="AGMATINE DEIMINASE-RELATED"/>
    <property type="match status" value="1"/>
</dbReference>
<dbReference type="InterPro" id="IPR007466">
    <property type="entry name" value="Peptidyl-Arg-deiminase_porph"/>
</dbReference>
<dbReference type="PANTHER" id="PTHR31377">
    <property type="entry name" value="AGMATINE DEIMINASE-RELATED"/>
    <property type="match status" value="1"/>
</dbReference>
<organism evidence="2 3">
    <name type="scientific">Alloalcanivorax venustensis ISO4</name>
    <dbReference type="NCBI Taxonomy" id="1177184"/>
    <lineage>
        <taxon>Bacteria</taxon>
        <taxon>Pseudomonadati</taxon>
        <taxon>Pseudomonadota</taxon>
        <taxon>Gammaproteobacteria</taxon>
        <taxon>Oceanospirillales</taxon>
        <taxon>Alcanivoracaceae</taxon>
        <taxon>Alloalcanivorax</taxon>
    </lineage>
</organism>
<keyword evidence="3" id="KW-1185">Reference proteome</keyword>
<dbReference type="EMBL" id="ARXR01000016">
    <property type="protein sequence ID" value="MBF5053424.1"/>
    <property type="molecule type" value="Genomic_DNA"/>
</dbReference>
<keyword evidence="1" id="KW-0378">Hydrolase</keyword>
<dbReference type="SUPFAM" id="SSF55909">
    <property type="entry name" value="Pentein"/>
    <property type="match status" value="1"/>
</dbReference>
<dbReference type="Proteomes" id="UP000644441">
    <property type="component" value="Unassembled WGS sequence"/>
</dbReference>
<accession>A0ABS0AHM5</accession>
<comment type="caution">
    <text evidence="2">The sequence shown here is derived from an EMBL/GenBank/DDBJ whole genome shotgun (WGS) entry which is preliminary data.</text>
</comment>
<dbReference type="Pfam" id="PF04371">
    <property type="entry name" value="PAD_porph"/>
    <property type="match status" value="1"/>
</dbReference>
<name>A0ABS0AHM5_9GAMM</name>
<evidence type="ECO:0000313" key="3">
    <source>
        <dbReference type="Proteomes" id="UP000644441"/>
    </source>
</evidence>
<proteinExistence type="predicted"/>
<evidence type="ECO:0000313" key="2">
    <source>
        <dbReference type="EMBL" id="MBF5053424.1"/>
    </source>
</evidence>